<gene>
    <name evidence="1" type="ORF">FRX31_012749</name>
</gene>
<dbReference type="Proteomes" id="UP000554482">
    <property type="component" value="Unassembled WGS sequence"/>
</dbReference>
<evidence type="ECO:0000313" key="1">
    <source>
        <dbReference type="EMBL" id="KAF5197662.1"/>
    </source>
</evidence>
<name>A0A7J6WNH4_THATH</name>
<organism evidence="1 2">
    <name type="scientific">Thalictrum thalictroides</name>
    <name type="common">Rue-anemone</name>
    <name type="synonym">Anemone thalictroides</name>
    <dbReference type="NCBI Taxonomy" id="46969"/>
    <lineage>
        <taxon>Eukaryota</taxon>
        <taxon>Viridiplantae</taxon>
        <taxon>Streptophyta</taxon>
        <taxon>Embryophyta</taxon>
        <taxon>Tracheophyta</taxon>
        <taxon>Spermatophyta</taxon>
        <taxon>Magnoliopsida</taxon>
        <taxon>Ranunculales</taxon>
        <taxon>Ranunculaceae</taxon>
        <taxon>Thalictroideae</taxon>
        <taxon>Thalictrum</taxon>
    </lineage>
</organism>
<proteinExistence type="predicted"/>
<reference evidence="1 2" key="1">
    <citation type="submission" date="2020-06" db="EMBL/GenBank/DDBJ databases">
        <title>Transcriptomic and genomic resources for Thalictrum thalictroides and T. hernandezii: Facilitating candidate gene discovery in an emerging model plant lineage.</title>
        <authorList>
            <person name="Arias T."/>
            <person name="Riano-Pachon D.M."/>
            <person name="Di Stilio V.S."/>
        </authorList>
    </citation>
    <scope>NUCLEOTIDE SEQUENCE [LARGE SCALE GENOMIC DNA]</scope>
    <source>
        <strain evidence="2">cv. WT478/WT964</strain>
        <tissue evidence="1">Leaves</tissue>
    </source>
</reference>
<accession>A0A7J6WNH4</accession>
<dbReference type="AlphaFoldDB" id="A0A7J6WNH4"/>
<evidence type="ECO:0000313" key="2">
    <source>
        <dbReference type="Proteomes" id="UP000554482"/>
    </source>
</evidence>
<dbReference type="Gene3D" id="3.30.559.10">
    <property type="entry name" value="Chloramphenicol acetyltransferase-like domain"/>
    <property type="match status" value="1"/>
</dbReference>
<dbReference type="EMBL" id="JABWDY010014384">
    <property type="protein sequence ID" value="KAF5197662.1"/>
    <property type="molecule type" value="Genomic_DNA"/>
</dbReference>
<protein>
    <submittedName>
        <fullName evidence="1">Uncharacterized protein</fullName>
    </submittedName>
</protein>
<sequence length="107" mass="12033">MGVEVTEAESDTTIQDFGDFHPTAKIGQLAPSVDYTKDISDVPLLLVQLTKLKCGEARRCAPKEKDSKLEMDIKQVEESLCELEKKVHQMLQSMYTAKEGRQHGKHT</sequence>
<comment type="caution">
    <text evidence="1">The sequence shown here is derived from an EMBL/GenBank/DDBJ whole genome shotgun (WGS) entry which is preliminary data.</text>
</comment>
<dbReference type="InterPro" id="IPR023213">
    <property type="entry name" value="CAT-like_dom_sf"/>
</dbReference>
<keyword evidence="2" id="KW-1185">Reference proteome</keyword>
<dbReference type="Pfam" id="PF02458">
    <property type="entry name" value="Transferase"/>
    <property type="match status" value="1"/>
</dbReference>
<dbReference type="OrthoDB" id="1918817at2759"/>